<evidence type="ECO:0000313" key="5">
    <source>
        <dbReference type="EMBL" id="KGN78126.1"/>
    </source>
</evidence>
<dbReference type="Gene3D" id="1.10.10.60">
    <property type="entry name" value="Homeodomain-like"/>
    <property type="match status" value="1"/>
</dbReference>
<keyword evidence="1" id="KW-0805">Transcription regulation</keyword>
<dbReference type="InterPro" id="IPR018060">
    <property type="entry name" value="HTH_AraC"/>
</dbReference>
<dbReference type="InterPro" id="IPR046532">
    <property type="entry name" value="DUF6597"/>
</dbReference>
<dbReference type="GO" id="GO:0043565">
    <property type="term" value="F:sequence-specific DNA binding"/>
    <property type="evidence" value="ECO:0007669"/>
    <property type="project" value="InterPro"/>
</dbReference>
<dbReference type="Pfam" id="PF20240">
    <property type="entry name" value="DUF6597"/>
    <property type="match status" value="1"/>
</dbReference>
<reference evidence="5 6" key="1">
    <citation type="submission" date="2014-08" db="EMBL/GenBank/DDBJ databases">
        <title>Porphyromonas cangingivalis strain:COT-109_OH1386 Genome sequencing.</title>
        <authorList>
            <person name="Wallis C."/>
            <person name="Deusch O."/>
            <person name="O'Flynn C."/>
            <person name="Davis I."/>
            <person name="Jospin G."/>
            <person name="Darling A.E."/>
            <person name="Coil D.A."/>
            <person name="Alexiev A."/>
            <person name="Horsfall A."/>
            <person name="Kirkwood N."/>
            <person name="Harris S."/>
            <person name="Eisen J.A."/>
        </authorList>
    </citation>
    <scope>NUCLEOTIDE SEQUENCE [LARGE SCALE GENOMIC DNA]</scope>
    <source>
        <strain evidence="6">COT-109 OH1386</strain>
    </source>
</reference>
<protein>
    <submittedName>
        <fullName evidence="5">AraC family transcriptional regulator</fullName>
    </submittedName>
</protein>
<dbReference type="PROSITE" id="PS01124">
    <property type="entry name" value="HTH_ARAC_FAMILY_2"/>
    <property type="match status" value="1"/>
</dbReference>
<dbReference type="RefSeq" id="WP_036853033.1">
    <property type="nucleotide sequence ID" value="NZ_JQJD01000065.1"/>
</dbReference>
<dbReference type="InterPro" id="IPR050204">
    <property type="entry name" value="AraC_XylS_family_regulators"/>
</dbReference>
<dbReference type="Pfam" id="PF12833">
    <property type="entry name" value="HTH_18"/>
    <property type="match status" value="1"/>
</dbReference>
<evidence type="ECO:0000256" key="1">
    <source>
        <dbReference type="ARBA" id="ARBA00023015"/>
    </source>
</evidence>
<dbReference type="STRING" id="36874.HQ34_04200"/>
<keyword evidence="3" id="KW-0804">Transcription</keyword>
<keyword evidence="6" id="KW-1185">Reference proteome</keyword>
<name>A0A0A2EGY1_PORCN</name>
<feature type="domain" description="HTH araC/xylS-type" evidence="4">
    <location>
        <begin position="155"/>
        <end position="260"/>
    </location>
</feature>
<dbReference type="PANTHER" id="PTHR46796:SF13">
    <property type="entry name" value="HTH-TYPE TRANSCRIPTIONAL ACTIVATOR RHAS"/>
    <property type="match status" value="1"/>
</dbReference>
<evidence type="ECO:0000259" key="4">
    <source>
        <dbReference type="PROSITE" id="PS01124"/>
    </source>
</evidence>
<evidence type="ECO:0000256" key="2">
    <source>
        <dbReference type="ARBA" id="ARBA00023125"/>
    </source>
</evidence>
<dbReference type="SUPFAM" id="SSF46689">
    <property type="entry name" value="Homeodomain-like"/>
    <property type="match status" value="1"/>
</dbReference>
<dbReference type="OrthoDB" id="323290at2"/>
<dbReference type="PANTHER" id="PTHR46796">
    <property type="entry name" value="HTH-TYPE TRANSCRIPTIONAL ACTIVATOR RHAS-RELATED"/>
    <property type="match status" value="1"/>
</dbReference>
<proteinExistence type="predicted"/>
<dbReference type="SMART" id="SM00342">
    <property type="entry name" value="HTH_ARAC"/>
    <property type="match status" value="1"/>
</dbReference>
<comment type="caution">
    <text evidence="5">The sequence shown here is derived from an EMBL/GenBank/DDBJ whole genome shotgun (WGS) entry which is preliminary data.</text>
</comment>
<accession>A0A0A2EGY1</accession>
<evidence type="ECO:0000313" key="6">
    <source>
        <dbReference type="Proteomes" id="UP000030125"/>
    </source>
</evidence>
<dbReference type="eggNOG" id="COG2207">
    <property type="taxonomic scope" value="Bacteria"/>
</dbReference>
<organism evidence="5 6">
    <name type="scientific">Porphyromonas cangingivalis</name>
    <dbReference type="NCBI Taxonomy" id="36874"/>
    <lineage>
        <taxon>Bacteria</taxon>
        <taxon>Pseudomonadati</taxon>
        <taxon>Bacteroidota</taxon>
        <taxon>Bacteroidia</taxon>
        <taxon>Bacteroidales</taxon>
        <taxon>Porphyromonadaceae</taxon>
        <taxon>Porphyromonas</taxon>
    </lineage>
</organism>
<dbReference type="Proteomes" id="UP000030125">
    <property type="component" value="Unassembled WGS sequence"/>
</dbReference>
<keyword evidence="2" id="KW-0238">DNA-binding</keyword>
<gene>
    <name evidence="5" type="ORF">HQ35_10595</name>
</gene>
<dbReference type="AlphaFoldDB" id="A0A0A2EGY1"/>
<sequence length="273" mass="31446">MIYQTFKPHPDLQGFIKCYWILQVPAEPNPQKQKAIADGYIEMIFHLADDVRTYTEDKGYTIQPRAMILGHPVKPFFFEPTGTVDTFSVRFHPYGFSNLIDLPLKEITDKVLPLEELFGQEFAHQAIHLITQAESTQSRIAVIESLLFKRITTPQMVNHIIKNTIDTMMISKGSPSINVLTKENNTFRRQLERKFTQHIGLSPKQIGKVIRFQTALHILLNQPEEKSSRIAYDAEYHDQAHFIRDFKQFTGLTPKSFFEAPSMKVASLMYAGE</sequence>
<evidence type="ECO:0000256" key="3">
    <source>
        <dbReference type="ARBA" id="ARBA00023163"/>
    </source>
</evidence>
<dbReference type="InterPro" id="IPR009057">
    <property type="entry name" value="Homeodomain-like_sf"/>
</dbReference>
<dbReference type="EMBL" id="JQJD01000065">
    <property type="protein sequence ID" value="KGN78126.1"/>
    <property type="molecule type" value="Genomic_DNA"/>
</dbReference>
<dbReference type="GO" id="GO:0003700">
    <property type="term" value="F:DNA-binding transcription factor activity"/>
    <property type="evidence" value="ECO:0007669"/>
    <property type="project" value="InterPro"/>
</dbReference>